<evidence type="ECO:0000256" key="1">
    <source>
        <dbReference type="ARBA" id="ARBA00004772"/>
    </source>
</evidence>
<keyword evidence="5 9" id="KW-0627">Porphyrin biosynthesis</keyword>
<dbReference type="InterPro" id="IPR036108">
    <property type="entry name" value="4pyrrol_syn_uPrphyn_synt_sf"/>
</dbReference>
<dbReference type="GO" id="GO:0004852">
    <property type="term" value="F:uroporphyrinogen-III synthase activity"/>
    <property type="evidence" value="ECO:0007669"/>
    <property type="project" value="UniProtKB-UniRule"/>
</dbReference>
<evidence type="ECO:0000259" key="10">
    <source>
        <dbReference type="Pfam" id="PF02602"/>
    </source>
</evidence>
<dbReference type="Gene3D" id="3.40.50.10090">
    <property type="match status" value="2"/>
</dbReference>
<dbReference type="UniPathway" id="UPA00251">
    <property type="reaction ID" value="UER00320"/>
</dbReference>
<evidence type="ECO:0000256" key="6">
    <source>
        <dbReference type="ARBA" id="ARBA00037589"/>
    </source>
</evidence>
<comment type="function">
    <text evidence="6 9">Catalyzes cyclization of the linear tetrapyrrole, hydroxymethylbilane, to the macrocyclic uroporphyrinogen III.</text>
</comment>
<dbReference type="CDD" id="cd06578">
    <property type="entry name" value="HemD"/>
    <property type="match status" value="1"/>
</dbReference>
<dbReference type="InterPro" id="IPR039793">
    <property type="entry name" value="UROS/Hem4"/>
</dbReference>
<comment type="catalytic activity">
    <reaction evidence="8 9">
        <text>hydroxymethylbilane = uroporphyrinogen III + H2O</text>
        <dbReference type="Rhea" id="RHEA:18965"/>
        <dbReference type="ChEBI" id="CHEBI:15377"/>
        <dbReference type="ChEBI" id="CHEBI:57308"/>
        <dbReference type="ChEBI" id="CHEBI:57845"/>
        <dbReference type="EC" id="4.2.1.75"/>
    </reaction>
</comment>
<comment type="pathway">
    <text evidence="1 9">Porphyrin-containing compound metabolism; protoporphyrin-IX biosynthesis; coproporphyrinogen-III from 5-aminolevulinate: step 3/4.</text>
</comment>
<sequence length="236" mass="25486">MRVVVTRPENSARRTAERLQNLGHQPVLLPLTKAVHHPEVAEAALAGPHSALAVTSAEAVRVLSLPGDHLPLFLGQTLYAVGETTAKAAEDAGFRDIRRGPGTGAELAKIIASDASSFDAPLLYLAGRPRSPKFEDGLHATGVPFVTAEIYEMAPIAYDEVFIRATLLDPPVDAVLLYSRENARLFCDFAAPHLKELASVQFLCLSANVAEIIPREFHRNIKIASHPDEDGVFALL</sequence>
<dbReference type="NCBIfam" id="NF006621">
    <property type="entry name" value="PRK09189.1"/>
    <property type="match status" value="1"/>
</dbReference>
<reference evidence="12" key="1">
    <citation type="journal article" date="2014" name="BMC Genomics">
        <title>Genome sequencing of two Neorhizobium galegae strains reveals a noeT gene responsible for the unusual acetylation of the nodulation factors.</title>
        <authorList>
            <person name="Osterman J."/>
            <person name="Marsh J."/>
            <person name="Laine P.K."/>
            <person name="Zeng Z."/>
            <person name="Alatalo E."/>
            <person name="Sullivan J.T."/>
            <person name="Young J.P."/>
            <person name="Thomas-Oates J."/>
            <person name="Paulin L."/>
            <person name="Lindstrom K."/>
        </authorList>
    </citation>
    <scope>NUCLEOTIDE SEQUENCE [LARGE SCALE GENOMIC DNA]</scope>
    <source>
        <strain evidence="12">HAMBI 1141</strain>
    </source>
</reference>
<dbReference type="GO" id="GO:0006780">
    <property type="term" value="P:uroporphyrinogen III biosynthetic process"/>
    <property type="evidence" value="ECO:0007669"/>
    <property type="project" value="UniProtKB-UniRule"/>
</dbReference>
<evidence type="ECO:0000256" key="4">
    <source>
        <dbReference type="ARBA" id="ARBA00023239"/>
    </source>
</evidence>
<dbReference type="Pfam" id="PF02602">
    <property type="entry name" value="HEM4"/>
    <property type="match status" value="1"/>
</dbReference>
<evidence type="ECO:0000313" key="12">
    <source>
        <dbReference type="Proteomes" id="UP000028186"/>
    </source>
</evidence>
<feature type="domain" description="Tetrapyrrole biosynthesis uroporphyrinogen III synthase" evidence="10">
    <location>
        <begin position="14"/>
        <end position="233"/>
    </location>
</feature>
<evidence type="ECO:0000313" key="11">
    <source>
        <dbReference type="EMBL" id="CDN55954.1"/>
    </source>
</evidence>
<evidence type="ECO:0000256" key="3">
    <source>
        <dbReference type="ARBA" id="ARBA00013109"/>
    </source>
</evidence>
<dbReference type="RefSeq" id="WP_038546543.1">
    <property type="nucleotide sequence ID" value="NZ_HG938355.1"/>
</dbReference>
<dbReference type="EC" id="4.2.1.75" evidence="3 9"/>
<evidence type="ECO:0000256" key="7">
    <source>
        <dbReference type="ARBA" id="ARBA00040167"/>
    </source>
</evidence>
<comment type="similarity">
    <text evidence="2 9">Belongs to the uroporphyrinogen-III synthase family.</text>
</comment>
<organism evidence="11 12">
    <name type="scientific">Neorhizobium galegae bv. officinalis bv. officinalis str. HAMBI 1141</name>
    <dbReference type="NCBI Taxonomy" id="1028801"/>
    <lineage>
        <taxon>Bacteria</taxon>
        <taxon>Pseudomonadati</taxon>
        <taxon>Pseudomonadota</taxon>
        <taxon>Alphaproteobacteria</taxon>
        <taxon>Hyphomicrobiales</taxon>
        <taxon>Rhizobiaceae</taxon>
        <taxon>Rhizobium/Agrobacterium group</taxon>
        <taxon>Neorhizobium</taxon>
    </lineage>
</organism>
<protein>
    <recommendedName>
        <fullName evidence="7 9">Uroporphyrinogen-III synthase</fullName>
        <ecNumber evidence="3 9">4.2.1.75</ecNumber>
    </recommendedName>
</protein>
<accession>A0A068TCX4</accession>
<dbReference type="KEGG" id="ngl:RG1141_CH36260"/>
<dbReference type="eggNOG" id="COG1587">
    <property type="taxonomic scope" value="Bacteria"/>
</dbReference>
<proteinExistence type="inferred from homology"/>
<name>A0A068TCX4_NEOGA</name>
<dbReference type="Proteomes" id="UP000028186">
    <property type="component" value="Chromosome I"/>
</dbReference>
<keyword evidence="4 9" id="KW-0456">Lyase</keyword>
<gene>
    <name evidence="11" type="ORF">RG1141_CH36260</name>
</gene>
<dbReference type="PANTHER" id="PTHR38042:SF1">
    <property type="entry name" value="UROPORPHYRINOGEN-III SYNTHASE, CHLOROPLASTIC"/>
    <property type="match status" value="1"/>
</dbReference>
<dbReference type="HOGENOM" id="CLU_011276_10_2_5"/>
<evidence type="ECO:0000256" key="2">
    <source>
        <dbReference type="ARBA" id="ARBA00008133"/>
    </source>
</evidence>
<evidence type="ECO:0000256" key="8">
    <source>
        <dbReference type="ARBA" id="ARBA00048617"/>
    </source>
</evidence>
<dbReference type="GO" id="GO:0006782">
    <property type="term" value="P:protoporphyrinogen IX biosynthetic process"/>
    <property type="evidence" value="ECO:0007669"/>
    <property type="project" value="UniProtKB-UniRule"/>
</dbReference>
<dbReference type="EMBL" id="HG938355">
    <property type="protein sequence ID" value="CDN55954.1"/>
    <property type="molecule type" value="Genomic_DNA"/>
</dbReference>
<evidence type="ECO:0000256" key="5">
    <source>
        <dbReference type="ARBA" id="ARBA00023244"/>
    </source>
</evidence>
<dbReference type="SUPFAM" id="SSF69618">
    <property type="entry name" value="HemD-like"/>
    <property type="match status" value="1"/>
</dbReference>
<dbReference type="InterPro" id="IPR003754">
    <property type="entry name" value="4pyrrol_synth_uPrphyn_synth"/>
</dbReference>
<dbReference type="AlphaFoldDB" id="A0A068TCX4"/>
<dbReference type="PANTHER" id="PTHR38042">
    <property type="entry name" value="UROPORPHYRINOGEN-III SYNTHASE, CHLOROPLASTIC"/>
    <property type="match status" value="1"/>
</dbReference>
<evidence type="ECO:0000256" key="9">
    <source>
        <dbReference type="RuleBase" id="RU366031"/>
    </source>
</evidence>
<dbReference type="PATRIC" id="fig|1028801.3.peg.3690"/>